<comment type="caution">
    <text evidence="11">The sequence shown here is derived from an EMBL/GenBank/DDBJ whole genome shotgun (WGS) entry which is preliminary data.</text>
</comment>
<dbReference type="Proteomes" id="UP000286934">
    <property type="component" value="Unassembled WGS sequence"/>
</dbReference>
<dbReference type="GO" id="GO:0009425">
    <property type="term" value="C:bacterial-type flagellum basal body"/>
    <property type="evidence" value="ECO:0007669"/>
    <property type="project" value="InterPro"/>
</dbReference>
<keyword evidence="12" id="KW-1185">Reference proteome</keyword>
<dbReference type="GO" id="GO:0005886">
    <property type="term" value="C:plasma membrane"/>
    <property type="evidence" value="ECO:0007669"/>
    <property type="project" value="UniProtKB-SubCell"/>
</dbReference>
<comment type="subcellular location">
    <subcellularLocation>
        <location evidence="10">Cell inner membrane</location>
    </subcellularLocation>
    <subcellularLocation>
        <location evidence="2">Cell membrane</location>
        <topology evidence="2">Single-pass membrane protein</topology>
    </subcellularLocation>
</comment>
<evidence type="ECO:0000256" key="2">
    <source>
        <dbReference type="ARBA" id="ARBA00004162"/>
    </source>
</evidence>
<evidence type="ECO:0000256" key="6">
    <source>
        <dbReference type="ARBA" id="ARBA00022692"/>
    </source>
</evidence>
<keyword evidence="7 10" id="KW-0283">Flagellar rotation</keyword>
<dbReference type="Pfam" id="PF03748">
    <property type="entry name" value="FliL"/>
    <property type="match status" value="1"/>
</dbReference>
<keyword evidence="8 10" id="KW-1133">Transmembrane helix</keyword>
<keyword evidence="6 10" id="KW-0812">Transmembrane</keyword>
<dbReference type="OrthoDB" id="2087278at2"/>
<keyword evidence="4" id="KW-1003">Cell membrane</keyword>
<feature type="transmembrane region" description="Helical" evidence="10">
    <location>
        <begin position="15"/>
        <end position="38"/>
    </location>
</feature>
<dbReference type="RefSeq" id="WP_126808840.1">
    <property type="nucleotide sequence ID" value="NZ_PIPP01000006.1"/>
</dbReference>
<gene>
    <name evidence="11" type="ORF">CWE13_11735</name>
</gene>
<keyword evidence="10" id="KW-0997">Cell inner membrane</keyword>
<evidence type="ECO:0000313" key="12">
    <source>
        <dbReference type="Proteomes" id="UP000286934"/>
    </source>
</evidence>
<keyword evidence="11" id="KW-0966">Cell projection</keyword>
<evidence type="ECO:0000256" key="1">
    <source>
        <dbReference type="ARBA" id="ARBA00002254"/>
    </source>
</evidence>
<evidence type="ECO:0000256" key="5">
    <source>
        <dbReference type="ARBA" id="ARBA00022500"/>
    </source>
</evidence>
<accession>A0A432WP62</accession>
<comment type="function">
    <text evidence="1 10">Controls the rotational direction of flagella during chemotaxis.</text>
</comment>
<protein>
    <recommendedName>
        <fullName evidence="10">Flagellar protein FliL</fullName>
    </recommendedName>
</protein>
<evidence type="ECO:0000313" key="11">
    <source>
        <dbReference type="EMBL" id="RUO35592.1"/>
    </source>
</evidence>
<comment type="similarity">
    <text evidence="3 10">Belongs to the FliL family.</text>
</comment>
<evidence type="ECO:0000256" key="8">
    <source>
        <dbReference type="ARBA" id="ARBA00022989"/>
    </source>
</evidence>
<dbReference type="GO" id="GO:0006935">
    <property type="term" value="P:chemotaxis"/>
    <property type="evidence" value="ECO:0007669"/>
    <property type="project" value="UniProtKB-KW"/>
</dbReference>
<dbReference type="EMBL" id="PIPP01000006">
    <property type="protein sequence ID" value="RUO35592.1"/>
    <property type="molecule type" value="Genomic_DNA"/>
</dbReference>
<dbReference type="GO" id="GO:0071978">
    <property type="term" value="P:bacterial-type flagellum-dependent swarming motility"/>
    <property type="evidence" value="ECO:0007669"/>
    <property type="project" value="TreeGrafter"/>
</dbReference>
<keyword evidence="5 10" id="KW-0145">Chemotaxis</keyword>
<name>A0A432WP62_9GAMM</name>
<evidence type="ECO:0000256" key="3">
    <source>
        <dbReference type="ARBA" id="ARBA00008281"/>
    </source>
</evidence>
<evidence type="ECO:0000256" key="7">
    <source>
        <dbReference type="ARBA" id="ARBA00022779"/>
    </source>
</evidence>
<organism evidence="11 12">
    <name type="scientific">Aliidiomarina shirensis</name>
    <dbReference type="NCBI Taxonomy" id="1048642"/>
    <lineage>
        <taxon>Bacteria</taxon>
        <taxon>Pseudomonadati</taxon>
        <taxon>Pseudomonadota</taxon>
        <taxon>Gammaproteobacteria</taxon>
        <taxon>Alteromonadales</taxon>
        <taxon>Idiomarinaceae</taxon>
        <taxon>Aliidiomarina</taxon>
    </lineage>
</organism>
<reference evidence="12" key="1">
    <citation type="journal article" date="2018" name="Front. Microbiol.">
        <title>Genome-Based Analysis Reveals the Taxonomy and Diversity of the Family Idiomarinaceae.</title>
        <authorList>
            <person name="Liu Y."/>
            <person name="Lai Q."/>
            <person name="Shao Z."/>
        </authorList>
    </citation>
    <scope>NUCLEOTIDE SEQUENCE [LARGE SCALE GENOMIC DNA]</scope>
    <source>
        <strain evidence="12">AIS</strain>
    </source>
</reference>
<evidence type="ECO:0000256" key="10">
    <source>
        <dbReference type="RuleBase" id="RU364125"/>
    </source>
</evidence>
<dbReference type="PANTHER" id="PTHR35091">
    <property type="entry name" value="FLAGELLAR PROTEIN FLIL"/>
    <property type="match status" value="1"/>
</dbReference>
<sequence>MAKPQPKNKDSNNTIILALVGLVAIMIAVTAVNTWLLLDTRTTAQSALAASNPAAERIREPVFVKIEPFTVNLRSDQFGPRLLYTGMTLEVQDGDTRQTLLDNMPQVRSRLLVMLSGLDAENISTTEGKTELAERIKVRLSESYANSTAEIEIFEVLFTEFIVQ</sequence>
<dbReference type="NCBIfam" id="NF005435">
    <property type="entry name" value="PRK07021.1"/>
    <property type="match status" value="1"/>
</dbReference>
<evidence type="ECO:0000256" key="4">
    <source>
        <dbReference type="ARBA" id="ARBA00022475"/>
    </source>
</evidence>
<dbReference type="InterPro" id="IPR005503">
    <property type="entry name" value="FliL"/>
</dbReference>
<proteinExistence type="inferred from homology"/>
<keyword evidence="11" id="KW-0969">Cilium</keyword>
<dbReference type="PANTHER" id="PTHR35091:SF2">
    <property type="entry name" value="FLAGELLAR PROTEIN FLIL"/>
    <property type="match status" value="1"/>
</dbReference>
<keyword evidence="9 10" id="KW-0472">Membrane</keyword>
<evidence type="ECO:0000256" key="9">
    <source>
        <dbReference type="ARBA" id="ARBA00023136"/>
    </source>
</evidence>
<dbReference type="AlphaFoldDB" id="A0A432WP62"/>
<keyword evidence="11" id="KW-0282">Flagellum</keyword>